<protein>
    <recommendedName>
        <fullName evidence="2">SCA7 domain-containing protein</fullName>
    </recommendedName>
</protein>
<feature type="region of interest" description="Disordered" evidence="1">
    <location>
        <begin position="487"/>
        <end position="514"/>
    </location>
</feature>
<evidence type="ECO:0000313" key="3">
    <source>
        <dbReference type="EMBL" id="KAG7454556.1"/>
    </source>
</evidence>
<feature type="compositionally biased region" description="Low complexity" evidence="1">
    <location>
        <begin position="497"/>
        <end position="508"/>
    </location>
</feature>
<evidence type="ECO:0000256" key="1">
    <source>
        <dbReference type="SAM" id="MobiDB-lite"/>
    </source>
</evidence>
<feature type="compositionally biased region" description="Low complexity" evidence="1">
    <location>
        <begin position="172"/>
        <end position="187"/>
    </location>
</feature>
<feature type="compositionally biased region" description="Basic and acidic residues" evidence="1">
    <location>
        <begin position="322"/>
        <end position="336"/>
    </location>
</feature>
<evidence type="ECO:0000259" key="2">
    <source>
        <dbReference type="PROSITE" id="PS51505"/>
    </source>
</evidence>
<feature type="compositionally biased region" description="Polar residues" evidence="1">
    <location>
        <begin position="354"/>
        <end position="367"/>
    </location>
</feature>
<feature type="region of interest" description="Disordered" evidence="1">
    <location>
        <begin position="566"/>
        <end position="591"/>
    </location>
</feature>
<name>A0A9D3PD53_MEGAT</name>
<comment type="caution">
    <text evidence="3">The sequence shown here is derived from an EMBL/GenBank/DDBJ whole genome shotgun (WGS) entry which is preliminary data.</text>
</comment>
<dbReference type="Gene3D" id="6.10.140.670">
    <property type="match status" value="1"/>
</dbReference>
<dbReference type="OrthoDB" id="21678at2759"/>
<dbReference type="PANTHER" id="PTHR15117">
    <property type="entry name" value="ATAXIN 7 RELATED"/>
    <property type="match status" value="1"/>
</dbReference>
<dbReference type="Pfam" id="PF08313">
    <property type="entry name" value="SCA7"/>
    <property type="match status" value="1"/>
</dbReference>
<accession>A0A9D3PD53</accession>
<feature type="compositionally biased region" description="Acidic residues" evidence="1">
    <location>
        <begin position="414"/>
        <end position="425"/>
    </location>
</feature>
<feature type="region of interest" description="Disordered" evidence="1">
    <location>
        <begin position="322"/>
        <end position="429"/>
    </location>
</feature>
<proteinExistence type="predicted"/>
<feature type="region of interest" description="Disordered" evidence="1">
    <location>
        <begin position="162"/>
        <end position="291"/>
    </location>
</feature>
<feature type="region of interest" description="Disordered" evidence="1">
    <location>
        <begin position="633"/>
        <end position="734"/>
    </location>
</feature>
<organism evidence="3 4">
    <name type="scientific">Megalops atlanticus</name>
    <name type="common">Tarpon</name>
    <name type="synonym">Clupea gigantea</name>
    <dbReference type="NCBI Taxonomy" id="7932"/>
    <lineage>
        <taxon>Eukaryota</taxon>
        <taxon>Metazoa</taxon>
        <taxon>Chordata</taxon>
        <taxon>Craniata</taxon>
        <taxon>Vertebrata</taxon>
        <taxon>Euteleostomi</taxon>
        <taxon>Actinopterygii</taxon>
        <taxon>Neopterygii</taxon>
        <taxon>Teleostei</taxon>
        <taxon>Elopiformes</taxon>
        <taxon>Megalopidae</taxon>
        <taxon>Megalops</taxon>
    </lineage>
</organism>
<feature type="domain" description="SCA7" evidence="2">
    <location>
        <begin position="265"/>
        <end position="332"/>
    </location>
</feature>
<sequence>MATLDRKVPSPNAFLYKPWSAYSDAAKLHSSDTAHVEDAGKELATCREARKLNREDMHLYGQYPAYDEFYLVVCNICNQAVKPQGLLTHYERRHGSPCNSRTPPVPMRPKVSHSPPLSRPFRVPRDNQHTPFGRAPHAVYPPKGARSKPCVPVPVVSLEKMPSLNRTEGSHVRVSGPSSSSPAGLARPSHKPQEWALNGRGHAVPPPLDRRPSASPSPSPSPASLDRRHASSPSPSSSLDRQPTAPPSPLDRKHQNGTKGSKPHKRLSGRVFDPNKHCGVVDPESKKPCTRSLTCKTHSLTHRRAVPGRGKHFDSLLAEHKGRAKEKAGRHLREQQGGHAHPSRPAQSHDPTHSAPTESLDNRTASALKSRLASANIPRTPGGWGSVSLSAGGPPPDPAAPCPAAEGGERLSSEEGEAEVLEDSDWPYTPHHPRPLGCCSFGSRLMGRGYYVFDRRWDRMRQALHCMVEKHVNALMWRKIPLAAESPTPSPGTYPGLHPLHPPSSASLPPSPITPPLLPSPALLTPSDSVSMVTYSAAFPHGGGGGGVFSIVDSASLLPPVPALVPVSSPGKHPRTKSNKPPKACDPASRGLGGAMGGAVGGAVGAAAGKKRKSPLSCVSSYAGSHKVNCHSATPAPGSNPPGPAFSSNGTSPLCAKTEPSGQGMPQPLPGDHALFAHSPLPFVREDGRKRKSSAPNGTPSKLARASGLNSVYRKSGGTESPHPALPRQSKVQH</sequence>
<feature type="region of interest" description="Disordered" evidence="1">
    <location>
        <begin position="94"/>
        <end position="149"/>
    </location>
</feature>
<gene>
    <name evidence="3" type="ORF">MATL_G00260910</name>
</gene>
<dbReference type="AlphaFoldDB" id="A0A9D3PD53"/>
<dbReference type="InterPro" id="IPR013243">
    <property type="entry name" value="SCA7_dom"/>
</dbReference>
<dbReference type="PANTHER" id="PTHR15117:SF9">
    <property type="entry name" value="ATAXIN-7-LIKE PROTEIN 1"/>
    <property type="match status" value="1"/>
</dbReference>
<keyword evidence="4" id="KW-1185">Reference proteome</keyword>
<dbReference type="InterPro" id="IPR052237">
    <property type="entry name" value="Ataxin-7-like_regulator"/>
</dbReference>
<dbReference type="PROSITE" id="PS51505">
    <property type="entry name" value="SCA7"/>
    <property type="match status" value="1"/>
</dbReference>
<evidence type="ECO:0000313" key="4">
    <source>
        <dbReference type="Proteomes" id="UP001046870"/>
    </source>
</evidence>
<reference evidence="3" key="1">
    <citation type="submission" date="2021-01" db="EMBL/GenBank/DDBJ databases">
        <authorList>
            <person name="Zahm M."/>
            <person name="Roques C."/>
            <person name="Cabau C."/>
            <person name="Klopp C."/>
            <person name="Donnadieu C."/>
            <person name="Jouanno E."/>
            <person name="Lampietro C."/>
            <person name="Louis A."/>
            <person name="Herpin A."/>
            <person name="Echchiki A."/>
            <person name="Berthelot C."/>
            <person name="Parey E."/>
            <person name="Roest-Crollius H."/>
            <person name="Braasch I."/>
            <person name="Postlethwait J."/>
            <person name="Bobe J."/>
            <person name="Montfort J."/>
            <person name="Bouchez O."/>
            <person name="Begum T."/>
            <person name="Mejri S."/>
            <person name="Adams A."/>
            <person name="Chen W.-J."/>
            <person name="Guiguen Y."/>
        </authorList>
    </citation>
    <scope>NUCLEOTIDE SEQUENCE</scope>
    <source>
        <strain evidence="3">YG-15Mar2019-1</strain>
        <tissue evidence="3">Brain</tissue>
    </source>
</reference>
<dbReference type="Proteomes" id="UP001046870">
    <property type="component" value="Chromosome 25"/>
</dbReference>
<dbReference type="EMBL" id="JAFDVH010000025">
    <property type="protein sequence ID" value="KAG7454556.1"/>
    <property type="molecule type" value="Genomic_DNA"/>
</dbReference>